<dbReference type="InterPro" id="IPR027417">
    <property type="entry name" value="P-loop_NTPase"/>
</dbReference>
<reference evidence="3 4" key="1">
    <citation type="submission" date="2019-02" db="EMBL/GenBank/DDBJ databases">
        <title>Deep-cultivation of Planctomycetes and their phenomic and genomic characterization uncovers novel biology.</title>
        <authorList>
            <person name="Wiegand S."/>
            <person name="Jogler M."/>
            <person name="Boedeker C."/>
            <person name="Pinto D."/>
            <person name="Vollmers J."/>
            <person name="Rivas-Marin E."/>
            <person name="Kohn T."/>
            <person name="Peeters S.H."/>
            <person name="Heuer A."/>
            <person name="Rast P."/>
            <person name="Oberbeckmann S."/>
            <person name="Bunk B."/>
            <person name="Jeske O."/>
            <person name="Meyerdierks A."/>
            <person name="Storesund J.E."/>
            <person name="Kallscheuer N."/>
            <person name="Luecker S."/>
            <person name="Lage O.M."/>
            <person name="Pohl T."/>
            <person name="Merkel B.J."/>
            <person name="Hornburger P."/>
            <person name="Mueller R.-W."/>
            <person name="Bruemmer F."/>
            <person name="Labrenz M."/>
            <person name="Spormann A.M."/>
            <person name="Op den Camp H."/>
            <person name="Overmann J."/>
            <person name="Amann R."/>
            <person name="Jetten M.S.M."/>
            <person name="Mascher T."/>
            <person name="Medema M.H."/>
            <person name="Devos D.P."/>
            <person name="Kaster A.-K."/>
            <person name="Ovreas L."/>
            <person name="Rohde M."/>
            <person name="Galperin M.Y."/>
            <person name="Jogler C."/>
        </authorList>
    </citation>
    <scope>NUCLEOTIDE SEQUENCE [LARGE SCALE GENOMIC DNA]</scope>
    <source>
        <strain evidence="3 4">Poly24</strain>
    </source>
</reference>
<feature type="region of interest" description="Disordered" evidence="1">
    <location>
        <begin position="352"/>
        <end position="406"/>
    </location>
</feature>
<name>A0A518K1T9_9BACT</name>
<accession>A0A518K1T9</accession>
<feature type="compositionally biased region" description="Polar residues" evidence="1">
    <location>
        <begin position="363"/>
        <end position="378"/>
    </location>
</feature>
<sequence length="406" mass="43919">MSNDAIEVQKLPPHVDAAEAEPQPTWKPRLLRMSDVESKPINWLWQDRIAAGRISLLVGQAGLGKSYLTTDMAARITTGTTWRDGNPCDRGSVLLLTAEDDPADTIRPRLDAHGADVSRVHVLTGAYRPSDAADTSDAMIGLGDVALIEDALREIPDCRLIVVDPIGSFMGGRTDAHRDNEVRSVLAPIGKMAEKYGPAVLCIAHRRKATATAADDMVLGSRAFTGLARNVWHLYAAKDDEDLRLLLPGKSNLARRASGLAYRIAGDPGAICWEDAPVDMSADEALAQENATTRDGKHSAADEAESWLQDTLAAGSRLAKEVKDLARRDGIAERTLDRAAGNLGVIRGPDGFGQPWSWRLPDASQSRQDSSSIPQSRQGEFIGETDETVARPDTDHANNGRQRVTI</sequence>
<feature type="compositionally biased region" description="Basic and acidic residues" evidence="1">
    <location>
        <begin position="388"/>
        <end position="398"/>
    </location>
</feature>
<dbReference type="InterPro" id="IPR003593">
    <property type="entry name" value="AAA+_ATPase"/>
</dbReference>
<dbReference type="AlphaFoldDB" id="A0A518K1T9"/>
<evidence type="ECO:0000256" key="1">
    <source>
        <dbReference type="SAM" id="MobiDB-lite"/>
    </source>
</evidence>
<proteinExistence type="predicted"/>
<gene>
    <name evidence="3" type="ORF">Poly24_54770</name>
</gene>
<dbReference type="SUPFAM" id="SSF52540">
    <property type="entry name" value="P-loop containing nucleoside triphosphate hydrolases"/>
    <property type="match status" value="1"/>
</dbReference>
<dbReference type="SMART" id="SM00382">
    <property type="entry name" value="AAA"/>
    <property type="match status" value="1"/>
</dbReference>
<dbReference type="Pfam" id="PF13481">
    <property type="entry name" value="AAA_25"/>
    <property type="match status" value="1"/>
</dbReference>
<dbReference type="EMBL" id="CP036348">
    <property type="protein sequence ID" value="QDV71737.1"/>
    <property type="molecule type" value="Genomic_DNA"/>
</dbReference>
<dbReference type="Gene3D" id="3.40.50.300">
    <property type="entry name" value="P-loop containing nucleotide triphosphate hydrolases"/>
    <property type="match status" value="1"/>
</dbReference>
<evidence type="ECO:0000259" key="2">
    <source>
        <dbReference type="SMART" id="SM00382"/>
    </source>
</evidence>
<dbReference type="OrthoDB" id="279540at2"/>
<dbReference type="KEGG" id="rcf:Poly24_54770"/>
<dbReference type="Proteomes" id="UP000315082">
    <property type="component" value="Chromosome"/>
</dbReference>
<protein>
    <recommendedName>
        <fullName evidence="2">AAA+ ATPase domain-containing protein</fullName>
    </recommendedName>
</protein>
<evidence type="ECO:0000313" key="4">
    <source>
        <dbReference type="Proteomes" id="UP000315082"/>
    </source>
</evidence>
<evidence type="ECO:0000313" key="3">
    <source>
        <dbReference type="EMBL" id="QDV71737.1"/>
    </source>
</evidence>
<organism evidence="3 4">
    <name type="scientific">Rosistilla carotiformis</name>
    <dbReference type="NCBI Taxonomy" id="2528017"/>
    <lineage>
        <taxon>Bacteria</taxon>
        <taxon>Pseudomonadati</taxon>
        <taxon>Planctomycetota</taxon>
        <taxon>Planctomycetia</taxon>
        <taxon>Pirellulales</taxon>
        <taxon>Pirellulaceae</taxon>
        <taxon>Rosistilla</taxon>
    </lineage>
</organism>
<dbReference type="RefSeq" id="WP_145102446.1">
    <property type="nucleotide sequence ID" value="NZ_CP036348.1"/>
</dbReference>
<feature type="domain" description="AAA+ ATPase" evidence="2">
    <location>
        <begin position="51"/>
        <end position="224"/>
    </location>
</feature>
<feature type="region of interest" description="Disordered" evidence="1">
    <location>
        <begin position="1"/>
        <end position="22"/>
    </location>
</feature>
<keyword evidence="4" id="KW-1185">Reference proteome</keyword>